<sequence>MPHLVALAIAPPAAANVDLAVGMPINIGHHGCSLGFFGFNARQDRLAVTAGHCSDSVPDEPVYADNGVRIGHVVAWKQDAQEGASGKLTGARGYTVVLVYKRFSLEPFFTGVSSSVNDGDSISKFGQRTGKTNGVVKSFRYDPKRPDMALLSSNMVQLPGDSGCPWYTSEDRLVGIGSSSDQEWAGGDAGSQAQPIQALLDMIRANGGIWGEDFKVWTQ</sequence>
<dbReference type="EMBL" id="LQOV01000009">
    <property type="protein sequence ID" value="ORV54175.1"/>
    <property type="molecule type" value="Genomic_DNA"/>
</dbReference>
<evidence type="ECO:0000313" key="1">
    <source>
        <dbReference type="EMBL" id="ORV54175.1"/>
    </source>
</evidence>
<dbReference type="STRING" id="292462.AWC05_18860"/>
<name>A0A1X1UBG9_MYCFL</name>
<proteinExistence type="predicted"/>
<accession>A0A1X1UBG9</accession>
<dbReference type="Gene3D" id="2.40.10.10">
    <property type="entry name" value="Trypsin-like serine proteases"/>
    <property type="match status" value="2"/>
</dbReference>
<dbReference type="SUPFAM" id="SSF50494">
    <property type="entry name" value="Trypsin-like serine proteases"/>
    <property type="match status" value="1"/>
</dbReference>
<dbReference type="InterPro" id="IPR009003">
    <property type="entry name" value="Peptidase_S1_PA"/>
</dbReference>
<dbReference type="Proteomes" id="UP000193010">
    <property type="component" value="Unassembled WGS sequence"/>
</dbReference>
<dbReference type="AlphaFoldDB" id="A0A1X1UBG9"/>
<gene>
    <name evidence="1" type="ORF">AWC05_18860</name>
</gene>
<keyword evidence="2" id="KW-1185">Reference proteome</keyword>
<organism evidence="1 2">
    <name type="scientific">Mycobacterium florentinum</name>
    <dbReference type="NCBI Taxonomy" id="292462"/>
    <lineage>
        <taxon>Bacteria</taxon>
        <taxon>Bacillati</taxon>
        <taxon>Actinomycetota</taxon>
        <taxon>Actinomycetes</taxon>
        <taxon>Mycobacteriales</taxon>
        <taxon>Mycobacteriaceae</taxon>
        <taxon>Mycobacterium</taxon>
        <taxon>Mycobacterium simiae complex</taxon>
    </lineage>
</organism>
<protein>
    <recommendedName>
        <fullName evidence="3">Peptidase S1 domain-containing protein</fullName>
    </recommendedName>
</protein>
<dbReference type="OrthoDB" id="4380551at2"/>
<evidence type="ECO:0008006" key="3">
    <source>
        <dbReference type="Google" id="ProtNLM"/>
    </source>
</evidence>
<reference evidence="1 2" key="1">
    <citation type="submission" date="2016-01" db="EMBL/GenBank/DDBJ databases">
        <title>The new phylogeny of the genus Mycobacterium.</title>
        <authorList>
            <person name="Tarcisio F."/>
            <person name="Conor M."/>
            <person name="Antonella G."/>
            <person name="Elisabetta G."/>
            <person name="Giulia F.S."/>
            <person name="Sara T."/>
            <person name="Anna F."/>
            <person name="Clotilde B."/>
            <person name="Roberto B."/>
            <person name="Veronica D.S."/>
            <person name="Fabio R."/>
            <person name="Monica P."/>
            <person name="Olivier J."/>
            <person name="Enrico T."/>
            <person name="Nicola S."/>
        </authorList>
    </citation>
    <scope>NUCLEOTIDE SEQUENCE [LARGE SCALE GENOMIC DNA]</scope>
    <source>
        <strain evidence="1 2">DSM 44852</strain>
    </source>
</reference>
<evidence type="ECO:0000313" key="2">
    <source>
        <dbReference type="Proteomes" id="UP000193010"/>
    </source>
</evidence>
<dbReference type="InterPro" id="IPR043504">
    <property type="entry name" value="Peptidase_S1_PA_chymotrypsin"/>
</dbReference>
<comment type="caution">
    <text evidence="1">The sequence shown here is derived from an EMBL/GenBank/DDBJ whole genome shotgun (WGS) entry which is preliminary data.</text>
</comment>